<protein>
    <submittedName>
        <fullName evidence="1">Uncharacterized protein</fullName>
    </submittedName>
</protein>
<evidence type="ECO:0000313" key="2">
    <source>
        <dbReference type="Proteomes" id="UP000823775"/>
    </source>
</evidence>
<reference evidence="1 2" key="1">
    <citation type="journal article" date="2021" name="BMC Genomics">
        <title>Datura genome reveals duplications of psychoactive alkaloid biosynthetic genes and high mutation rate following tissue culture.</title>
        <authorList>
            <person name="Rajewski A."/>
            <person name="Carter-House D."/>
            <person name="Stajich J."/>
            <person name="Litt A."/>
        </authorList>
    </citation>
    <scope>NUCLEOTIDE SEQUENCE [LARGE SCALE GENOMIC DNA]</scope>
    <source>
        <strain evidence="1">AR-01</strain>
    </source>
</reference>
<gene>
    <name evidence="1" type="ORF">HAX54_040572</name>
</gene>
<dbReference type="EMBL" id="JACEIK010005743">
    <property type="protein sequence ID" value="MCE0482134.1"/>
    <property type="molecule type" value="Genomic_DNA"/>
</dbReference>
<comment type="caution">
    <text evidence="1">The sequence shown here is derived from an EMBL/GenBank/DDBJ whole genome shotgun (WGS) entry which is preliminary data.</text>
</comment>
<feature type="non-terminal residue" evidence="1">
    <location>
        <position position="1"/>
    </location>
</feature>
<organism evidence="1 2">
    <name type="scientific">Datura stramonium</name>
    <name type="common">Jimsonweed</name>
    <name type="synonym">Common thornapple</name>
    <dbReference type="NCBI Taxonomy" id="4076"/>
    <lineage>
        <taxon>Eukaryota</taxon>
        <taxon>Viridiplantae</taxon>
        <taxon>Streptophyta</taxon>
        <taxon>Embryophyta</taxon>
        <taxon>Tracheophyta</taxon>
        <taxon>Spermatophyta</taxon>
        <taxon>Magnoliopsida</taxon>
        <taxon>eudicotyledons</taxon>
        <taxon>Gunneridae</taxon>
        <taxon>Pentapetalae</taxon>
        <taxon>asterids</taxon>
        <taxon>lamiids</taxon>
        <taxon>Solanales</taxon>
        <taxon>Solanaceae</taxon>
        <taxon>Solanoideae</taxon>
        <taxon>Datureae</taxon>
        <taxon>Datura</taxon>
    </lineage>
</organism>
<dbReference type="Proteomes" id="UP000823775">
    <property type="component" value="Unassembled WGS sequence"/>
</dbReference>
<keyword evidence="2" id="KW-1185">Reference proteome</keyword>
<sequence length="59" mass="6928">DKQSFQRMVRQLKEGLDLGRTGILKYSAKDEKSFPMMVHQLVDDKLVDRSQNAEYEPKE</sequence>
<accession>A0ABS8VPD8</accession>
<name>A0ABS8VPD8_DATST</name>
<feature type="non-terminal residue" evidence="1">
    <location>
        <position position="59"/>
    </location>
</feature>
<proteinExistence type="predicted"/>
<evidence type="ECO:0000313" key="1">
    <source>
        <dbReference type="EMBL" id="MCE0482134.1"/>
    </source>
</evidence>